<feature type="transmembrane region" description="Helical" evidence="1">
    <location>
        <begin position="12"/>
        <end position="34"/>
    </location>
</feature>
<gene>
    <name evidence="2" type="ORF">RBATCC27255_01456</name>
</gene>
<feature type="transmembrane region" description="Helical" evidence="1">
    <location>
        <begin position="88"/>
        <end position="107"/>
    </location>
</feature>
<sequence length="184" mass="20760">MKNNKTLKYTGIIQGVLIATLLLLAIWIQVTFLYNTYYCEDYTFDFLRNMGIGYWDLRNNSSAFFLINSIAETIAYFLGLMRLYVLKIIFQIIAAAALTLPVILGYLSIFRKNIVANGLIIAGSALTLLSAYRSLFSTLFELARGFGEFTLVQVVLIIVILIKIGLIAVSILRIKQIKKSNQLQ</sequence>
<reference evidence="2" key="1">
    <citation type="journal article" date="2018" name="Environ. Microbiol.">
        <title>Sporulation capability and amylosome conservation among diverse human colonic and rumen isolates of the keystone starch-degrader Ruminococcus bromii.</title>
        <authorList>
            <person name="Mukhopadhya I."/>
            <person name="Morais S."/>
            <person name="Laverde-Gomez J."/>
            <person name="Sheridan P.O."/>
            <person name="Walker A.W."/>
            <person name="Kelly W."/>
            <person name="Klieve A.V."/>
            <person name="Ouwerkerk D."/>
            <person name="Duncan S.H."/>
            <person name="Louis P."/>
            <person name="Koropatkin N."/>
            <person name="Cockburn D."/>
            <person name="Kibler R."/>
            <person name="Cooper P.J."/>
            <person name="Sandoval C."/>
            <person name="Crost E."/>
            <person name="Juge N."/>
            <person name="Bayer E.A."/>
            <person name="Flint H.J."/>
        </authorList>
    </citation>
    <scope>NUCLEOTIDE SEQUENCE [LARGE SCALE GENOMIC DNA]</scope>
    <source>
        <strain evidence="2">ATCC 27255</strain>
    </source>
</reference>
<dbReference type="Proteomes" id="UP000233425">
    <property type="component" value="Unassembled WGS sequence"/>
</dbReference>
<evidence type="ECO:0000313" key="2">
    <source>
        <dbReference type="EMBL" id="PKD27692.1"/>
    </source>
</evidence>
<name>A0A2N0UL35_9FIRM</name>
<keyword evidence="3" id="KW-1185">Reference proteome</keyword>
<keyword evidence="1" id="KW-1133">Transmembrane helix</keyword>
<organism evidence="2 3">
    <name type="scientific">Ruminococcus bromii</name>
    <dbReference type="NCBI Taxonomy" id="40518"/>
    <lineage>
        <taxon>Bacteria</taxon>
        <taxon>Bacillati</taxon>
        <taxon>Bacillota</taxon>
        <taxon>Clostridia</taxon>
        <taxon>Eubacteriales</taxon>
        <taxon>Oscillospiraceae</taxon>
        <taxon>Ruminococcus</taxon>
    </lineage>
</organism>
<feature type="transmembrane region" description="Helical" evidence="1">
    <location>
        <begin position="152"/>
        <end position="174"/>
    </location>
</feature>
<dbReference type="RefSeq" id="WP_101029408.1">
    <property type="nucleotide sequence ID" value="NZ_CABMMZ010000069.1"/>
</dbReference>
<evidence type="ECO:0000256" key="1">
    <source>
        <dbReference type="SAM" id="Phobius"/>
    </source>
</evidence>
<keyword evidence="1" id="KW-0812">Transmembrane</keyword>
<keyword evidence="1" id="KW-0472">Membrane</keyword>
<comment type="caution">
    <text evidence="2">The sequence shown here is derived from an EMBL/GenBank/DDBJ whole genome shotgun (WGS) entry which is preliminary data.</text>
</comment>
<feature type="transmembrane region" description="Helical" evidence="1">
    <location>
        <begin position="114"/>
        <end position="132"/>
    </location>
</feature>
<accession>A0A2N0UL35</accession>
<evidence type="ECO:0000313" key="3">
    <source>
        <dbReference type="Proteomes" id="UP000233425"/>
    </source>
</evidence>
<dbReference type="EMBL" id="NNSR01000069">
    <property type="protein sequence ID" value="PKD27692.1"/>
    <property type="molecule type" value="Genomic_DNA"/>
</dbReference>
<proteinExistence type="predicted"/>
<protein>
    <submittedName>
        <fullName evidence="2">Uncharacterized protein</fullName>
    </submittedName>
</protein>
<dbReference type="AlphaFoldDB" id="A0A2N0UL35"/>